<comment type="cofactor">
    <cofactor evidence="1">
        <name>Mg(2+)</name>
        <dbReference type="ChEBI" id="CHEBI:18420"/>
    </cofactor>
</comment>
<dbReference type="InterPro" id="IPR008949">
    <property type="entry name" value="Isoprenoid_synthase_dom_sf"/>
</dbReference>
<organism evidence="8 9">
    <name type="scientific">Cinchona calisaya</name>
    <dbReference type="NCBI Taxonomy" id="153742"/>
    <lineage>
        <taxon>Eukaryota</taxon>
        <taxon>Viridiplantae</taxon>
        <taxon>Streptophyta</taxon>
        <taxon>Embryophyta</taxon>
        <taxon>Tracheophyta</taxon>
        <taxon>Spermatophyta</taxon>
        <taxon>Magnoliopsida</taxon>
        <taxon>eudicotyledons</taxon>
        <taxon>Gunneridae</taxon>
        <taxon>Pentapetalae</taxon>
        <taxon>asterids</taxon>
        <taxon>lamiids</taxon>
        <taxon>Gentianales</taxon>
        <taxon>Rubiaceae</taxon>
        <taxon>Cinchonoideae</taxon>
        <taxon>Cinchoneae</taxon>
        <taxon>Cinchona</taxon>
    </lineage>
</organism>
<dbReference type="SFLD" id="SFLDG01019">
    <property type="entry name" value="Terpene_Cyclase_Like_1_C_Termi"/>
    <property type="match status" value="1"/>
</dbReference>
<evidence type="ECO:0000256" key="4">
    <source>
        <dbReference type="ARBA" id="ARBA00052562"/>
    </source>
</evidence>
<dbReference type="InterPro" id="IPR044814">
    <property type="entry name" value="Terpene_cyclase_plant_C1"/>
</dbReference>
<dbReference type="GO" id="GO:0046872">
    <property type="term" value="F:metal ion binding"/>
    <property type="evidence" value="ECO:0007669"/>
    <property type="project" value="UniProtKB-KW"/>
</dbReference>
<evidence type="ECO:0000259" key="7">
    <source>
        <dbReference type="Pfam" id="PF03936"/>
    </source>
</evidence>
<dbReference type="InterPro" id="IPR050148">
    <property type="entry name" value="Terpene_synthase-like"/>
</dbReference>
<evidence type="ECO:0000256" key="3">
    <source>
        <dbReference type="ARBA" id="ARBA00022842"/>
    </source>
</evidence>
<comment type="caution">
    <text evidence="8">The sequence shown here is derived from an EMBL/GenBank/DDBJ whole genome shotgun (WGS) entry which is preliminary data.</text>
</comment>
<evidence type="ECO:0000256" key="5">
    <source>
        <dbReference type="ARBA" id="ARBA00066673"/>
    </source>
</evidence>
<dbReference type="Pfam" id="PF01397">
    <property type="entry name" value="Terpene_synth"/>
    <property type="match status" value="1"/>
</dbReference>
<dbReference type="SFLD" id="SFLDG01604">
    <property type="entry name" value="Terpene_Cyclase_Like_1_C_Termi"/>
    <property type="match status" value="1"/>
</dbReference>
<evidence type="ECO:0000259" key="6">
    <source>
        <dbReference type="Pfam" id="PF01397"/>
    </source>
</evidence>
<dbReference type="GO" id="GO:0050551">
    <property type="term" value="F:myrcene synthase activity"/>
    <property type="evidence" value="ECO:0007669"/>
    <property type="project" value="UniProtKB-EC"/>
</dbReference>
<feature type="domain" description="Terpene synthase metal-binding" evidence="7">
    <location>
        <begin position="314"/>
        <end position="552"/>
    </location>
</feature>
<reference evidence="8 9" key="1">
    <citation type="submission" date="2024-11" db="EMBL/GenBank/DDBJ databases">
        <title>A near-complete genome assembly of Cinchona calisaya.</title>
        <authorList>
            <person name="Lian D.C."/>
            <person name="Zhao X.W."/>
            <person name="Wei L."/>
        </authorList>
    </citation>
    <scope>NUCLEOTIDE SEQUENCE [LARGE SCALE GENOMIC DNA]</scope>
    <source>
        <tissue evidence="8">Nenye</tissue>
    </source>
</reference>
<proteinExistence type="predicted"/>
<name>A0ABD2Z9B2_9GENT</name>
<keyword evidence="3" id="KW-0460">Magnesium</keyword>
<dbReference type="SFLD" id="SFLDS00005">
    <property type="entry name" value="Isoprenoid_Synthase_Type_I"/>
    <property type="match status" value="1"/>
</dbReference>
<dbReference type="FunFam" id="1.50.10.130:FF:000001">
    <property type="entry name" value="Isoprene synthase, chloroplastic"/>
    <property type="match status" value="1"/>
</dbReference>
<keyword evidence="2" id="KW-0479">Metal-binding</keyword>
<dbReference type="InterPro" id="IPR001906">
    <property type="entry name" value="Terpene_synth_N"/>
</dbReference>
<dbReference type="PANTHER" id="PTHR31225">
    <property type="entry name" value="OS04G0344100 PROTEIN-RELATED"/>
    <property type="match status" value="1"/>
</dbReference>
<dbReference type="SUPFAM" id="SSF48576">
    <property type="entry name" value="Terpenoid synthases"/>
    <property type="match status" value="1"/>
</dbReference>
<dbReference type="InterPro" id="IPR034741">
    <property type="entry name" value="Terpene_cyclase-like_1_C"/>
</dbReference>
<evidence type="ECO:0000313" key="9">
    <source>
        <dbReference type="Proteomes" id="UP001630127"/>
    </source>
</evidence>
<dbReference type="EMBL" id="JBJUIK010000010">
    <property type="protein sequence ID" value="KAL3515484.1"/>
    <property type="molecule type" value="Genomic_DNA"/>
</dbReference>
<keyword evidence="9" id="KW-1185">Reference proteome</keyword>
<dbReference type="InterPro" id="IPR036965">
    <property type="entry name" value="Terpene_synth_N_sf"/>
</dbReference>
<dbReference type="PANTHER" id="PTHR31225:SF9">
    <property type="entry name" value="TERPENE SYNTHASE 10"/>
    <property type="match status" value="1"/>
</dbReference>
<gene>
    <name evidence="8" type="ORF">ACH5RR_022386</name>
</gene>
<dbReference type="EC" id="4.2.3.15" evidence="5"/>
<comment type="catalytic activity">
    <reaction evidence="4">
        <text>(2E)-geranyl diphosphate = beta-myrcene + diphosphate</text>
        <dbReference type="Rhea" id="RHEA:16965"/>
        <dbReference type="ChEBI" id="CHEBI:17221"/>
        <dbReference type="ChEBI" id="CHEBI:33019"/>
        <dbReference type="ChEBI" id="CHEBI:58057"/>
        <dbReference type="EC" id="4.2.3.15"/>
    </reaction>
    <physiologicalReaction direction="left-to-right" evidence="4">
        <dbReference type="Rhea" id="RHEA:16966"/>
    </physiologicalReaction>
</comment>
<dbReference type="SFLD" id="SFLDG01014">
    <property type="entry name" value="Terpene_Cyclase_Like_1_N-term"/>
    <property type="match status" value="1"/>
</dbReference>
<evidence type="ECO:0000256" key="1">
    <source>
        <dbReference type="ARBA" id="ARBA00001946"/>
    </source>
</evidence>
<dbReference type="SUPFAM" id="SSF48239">
    <property type="entry name" value="Terpenoid cyclases/Protein prenyltransferases"/>
    <property type="match status" value="1"/>
</dbReference>
<feature type="domain" description="Terpene synthase N-terminal" evidence="6">
    <location>
        <begin position="76"/>
        <end position="257"/>
    </location>
</feature>
<dbReference type="AlphaFoldDB" id="A0ABD2Z9B2"/>
<dbReference type="FunFam" id="1.10.600.10:FF:000007">
    <property type="entry name" value="Isoprene synthase, chloroplastic"/>
    <property type="match status" value="1"/>
</dbReference>
<dbReference type="Gene3D" id="1.50.10.130">
    <property type="entry name" value="Terpene synthase, N-terminal domain"/>
    <property type="match status" value="1"/>
</dbReference>
<protein>
    <recommendedName>
        <fullName evidence="5">myrcene synthase</fullName>
        <ecNumber evidence="5">4.2.3.15</ecNumber>
    </recommendedName>
</protein>
<evidence type="ECO:0000256" key="2">
    <source>
        <dbReference type="ARBA" id="ARBA00022723"/>
    </source>
</evidence>
<dbReference type="Pfam" id="PF03936">
    <property type="entry name" value="Terpene_synth_C"/>
    <property type="match status" value="1"/>
</dbReference>
<dbReference type="InterPro" id="IPR005630">
    <property type="entry name" value="Terpene_synthase_metal-bd"/>
</dbReference>
<dbReference type="InterPro" id="IPR008930">
    <property type="entry name" value="Terpenoid_cyclase/PrenylTrfase"/>
</dbReference>
<dbReference type="Proteomes" id="UP001630127">
    <property type="component" value="Unassembled WGS sequence"/>
</dbReference>
<dbReference type="CDD" id="cd00684">
    <property type="entry name" value="Terpene_cyclase_plant_C1"/>
    <property type="match status" value="1"/>
</dbReference>
<dbReference type="Gene3D" id="1.10.600.10">
    <property type="entry name" value="Farnesyl Diphosphate Synthase"/>
    <property type="match status" value="1"/>
</dbReference>
<evidence type="ECO:0000313" key="8">
    <source>
        <dbReference type="EMBL" id="KAL3515484.1"/>
    </source>
</evidence>
<sequence length="611" mass="70713">MAIINLLAASNPKTLWSTVNKQNLNKSCVSLGSVLTFTYCTPAMRRSTTMAVGNVIEKSDEKLIQRRSGNYQAPLWEFDYILSLKNDYTGEKYVSRANKLKEQVKMMLNDDHMQLVDCLELVDNLERLGLAYHFEGEINKLLSRIYNDNANYEGNQKRNEGDLYAAALEFRVFRQHGFHVPQDIFNGFMNEDGEFDESLSEDIKGILSLYEACFLSLEGENNLDLAREFATKHLKNYLDNNKQNIDKNLSALIYHALELPLRWRVPRIEARWYINVYEKSTNMNPILLELAKLDFNIVQATHQQDLKDVASWWKNICIAEKLPFIRDRIVENFFWTIGVIPEPRHASCRRMLAKVFVLITMIDDIYDVYGTLDELELFTDAVDRWDVKAMDQLPDYMRVGFLGFFNSINEMAYDALKEQGLHIVKYLRKVWADLCKAYLQEAKWYYSGYTPTVDEYLETAWISISVPVMLMHVYAVITNPMNKQAMDVLDRHDIVRWSSYLLRFADDIGTSPGEMARGDVPKSLQCHMKETGCSEEEAREHVWFLLREAWKKMNKDSVAESPFSKTFVRAAKNFGRVALVMYQYGDGHGLNSNPEAEDRILTSLFSPVPLA</sequence>
<accession>A0ABD2Z9B2</accession>